<dbReference type="EMBL" id="JYDL01000097">
    <property type="protein sequence ID" value="KRX16904.1"/>
    <property type="molecule type" value="Genomic_DNA"/>
</dbReference>
<accession>A0A0V0RR89</accession>
<sequence>MNKKQPVHLETQEWKMGVKDGETIWLSAFERYQVPRLVELSLGFISGKRNGGIICRLFLRPTITITDHDAELVSLLYAALVRLINVASTGLGKALKAHCCAMNCTLNVLSGAGSVGNAYVGLTEEDSQHLSKILKVATPLQINAVTYTVAIITADLESLCLSITKSSEVQAICSRFGVIQEVGFSFKWSFERSTALKTLIVRKNVEGALRTKNTDTLTHFVKRDGSSDIMRF</sequence>
<name>A0A0V0RR89_9BILA</name>
<dbReference type="Proteomes" id="UP000054630">
    <property type="component" value="Unassembled WGS sequence"/>
</dbReference>
<keyword evidence="2" id="KW-1185">Reference proteome</keyword>
<dbReference type="OrthoDB" id="10413368at2759"/>
<gene>
    <name evidence="1" type="ORF">T07_4952</name>
</gene>
<protein>
    <submittedName>
        <fullName evidence="1">Uncharacterized protein</fullName>
    </submittedName>
</protein>
<comment type="caution">
    <text evidence="1">The sequence shown here is derived from an EMBL/GenBank/DDBJ whole genome shotgun (WGS) entry which is preliminary data.</text>
</comment>
<proteinExistence type="predicted"/>
<evidence type="ECO:0000313" key="1">
    <source>
        <dbReference type="EMBL" id="KRX16904.1"/>
    </source>
</evidence>
<evidence type="ECO:0000313" key="2">
    <source>
        <dbReference type="Proteomes" id="UP000054630"/>
    </source>
</evidence>
<organism evidence="1 2">
    <name type="scientific">Trichinella nelsoni</name>
    <dbReference type="NCBI Taxonomy" id="6336"/>
    <lineage>
        <taxon>Eukaryota</taxon>
        <taxon>Metazoa</taxon>
        <taxon>Ecdysozoa</taxon>
        <taxon>Nematoda</taxon>
        <taxon>Enoplea</taxon>
        <taxon>Dorylaimia</taxon>
        <taxon>Trichinellida</taxon>
        <taxon>Trichinellidae</taxon>
        <taxon>Trichinella</taxon>
    </lineage>
</organism>
<dbReference type="AlphaFoldDB" id="A0A0V0RR89"/>
<reference evidence="1 2" key="1">
    <citation type="submission" date="2015-01" db="EMBL/GenBank/DDBJ databases">
        <title>Evolution of Trichinella species and genotypes.</title>
        <authorList>
            <person name="Korhonen P.K."/>
            <person name="Edoardo P."/>
            <person name="Giuseppe L.R."/>
            <person name="Gasser R.B."/>
        </authorList>
    </citation>
    <scope>NUCLEOTIDE SEQUENCE [LARGE SCALE GENOMIC DNA]</scope>
    <source>
        <strain evidence="1">ISS37</strain>
    </source>
</reference>